<evidence type="ECO:0000313" key="3">
    <source>
        <dbReference type="Proteomes" id="UP000243975"/>
    </source>
</evidence>
<dbReference type="Gramene" id="KVH96342">
    <property type="protein sequence ID" value="KVH96342"/>
    <property type="gene ID" value="Ccrd_001573"/>
</dbReference>
<evidence type="ECO:0000313" key="2">
    <source>
        <dbReference type="EMBL" id="KVH96342.1"/>
    </source>
</evidence>
<keyword evidence="3" id="KW-1185">Reference proteome</keyword>
<feature type="region of interest" description="Disordered" evidence="1">
    <location>
        <begin position="270"/>
        <end position="289"/>
    </location>
</feature>
<feature type="non-terminal residue" evidence="2">
    <location>
        <position position="309"/>
    </location>
</feature>
<dbReference type="AlphaFoldDB" id="A0A118JXL9"/>
<protein>
    <submittedName>
        <fullName evidence="2">Uncharacterized protein</fullName>
    </submittedName>
</protein>
<proteinExistence type="predicted"/>
<dbReference type="GO" id="GO:0009786">
    <property type="term" value="P:regulation of asymmetric cell division"/>
    <property type="evidence" value="ECO:0007669"/>
    <property type="project" value="InterPro"/>
</dbReference>
<dbReference type="OMA" id="HETRYVE"/>
<name>A0A118JXL9_CYNCS</name>
<dbReference type="EMBL" id="LEKV01004328">
    <property type="protein sequence ID" value="KVH96342.1"/>
    <property type="molecule type" value="Genomic_DNA"/>
</dbReference>
<dbReference type="InterPro" id="IPR040378">
    <property type="entry name" value="BASL"/>
</dbReference>
<comment type="caution">
    <text evidence="2">The sequence shown here is derived from an EMBL/GenBank/DDBJ whole genome shotgun (WGS) entry which is preliminary data.</text>
</comment>
<dbReference type="PANTHER" id="PTHR33914">
    <property type="entry name" value="18S PRE-RIBOSOMAL ASSEMBLY PROTEIN GAR2-LIKE PROTEIN"/>
    <property type="match status" value="1"/>
</dbReference>
<feature type="region of interest" description="Disordered" evidence="1">
    <location>
        <begin position="194"/>
        <end position="214"/>
    </location>
</feature>
<feature type="non-terminal residue" evidence="2">
    <location>
        <position position="1"/>
    </location>
</feature>
<evidence type="ECO:0000256" key="1">
    <source>
        <dbReference type="SAM" id="MobiDB-lite"/>
    </source>
</evidence>
<dbReference type="Proteomes" id="UP000243975">
    <property type="component" value="Unassembled WGS sequence"/>
</dbReference>
<dbReference type="PANTHER" id="PTHR33914:SF2">
    <property type="entry name" value="OS02G0582100 PROTEIN"/>
    <property type="match status" value="1"/>
</dbReference>
<reference evidence="2 3" key="1">
    <citation type="journal article" date="2016" name="Sci. Rep.">
        <title>The genome sequence of the outbreeding globe artichoke constructed de novo incorporating a phase-aware low-pass sequencing strategy of F1 progeny.</title>
        <authorList>
            <person name="Scaglione D."/>
            <person name="Reyes-Chin-Wo S."/>
            <person name="Acquadro A."/>
            <person name="Froenicke L."/>
            <person name="Portis E."/>
            <person name="Beitel C."/>
            <person name="Tirone M."/>
            <person name="Mauro R."/>
            <person name="Lo Monaco A."/>
            <person name="Mauromicale G."/>
            <person name="Faccioli P."/>
            <person name="Cattivelli L."/>
            <person name="Rieseberg L."/>
            <person name="Michelmore R."/>
            <person name="Lanteri S."/>
        </authorList>
    </citation>
    <scope>NUCLEOTIDE SEQUENCE [LARGE SCALE GENOMIC DNA]</scope>
    <source>
        <strain evidence="2">2C</strain>
    </source>
</reference>
<sequence>AILDSYAANVCLTALANSQNPSSSAYDSDEQEANMNKSSRCTNPFLSNEENLKGDIWNNPELECSIFGNDFTNNHEDEKFRKSLAAACNVPTHLFGNTTGFYIDRKSVECELPELMVCYKESDFHVKSICIDEGMCDGETILIDENNCEFLCNSVAVNEDDGMIEANLDTEFSNNCADDVDQQPIQFPKGAIARSEAAEVGQNGKTTDISNKNEMDPESIHEETQIAVKHQDVANQMHYGEGEASFSMAGVISEIITYSRPITFSSNISIRSDSSTTRGNSSPVRMGKTERRRLRNYRGWRQGLFCCRF</sequence>
<gene>
    <name evidence="2" type="ORF">Ccrd_001573</name>
</gene>
<dbReference type="STRING" id="59895.A0A118JXL9"/>
<accession>A0A118JXL9</accession>
<organism evidence="2 3">
    <name type="scientific">Cynara cardunculus var. scolymus</name>
    <name type="common">Globe artichoke</name>
    <name type="synonym">Cynara scolymus</name>
    <dbReference type="NCBI Taxonomy" id="59895"/>
    <lineage>
        <taxon>Eukaryota</taxon>
        <taxon>Viridiplantae</taxon>
        <taxon>Streptophyta</taxon>
        <taxon>Embryophyta</taxon>
        <taxon>Tracheophyta</taxon>
        <taxon>Spermatophyta</taxon>
        <taxon>Magnoliopsida</taxon>
        <taxon>eudicotyledons</taxon>
        <taxon>Gunneridae</taxon>
        <taxon>Pentapetalae</taxon>
        <taxon>asterids</taxon>
        <taxon>campanulids</taxon>
        <taxon>Asterales</taxon>
        <taxon>Asteraceae</taxon>
        <taxon>Carduoideae</taxon>
        <taxon>Cardueae</taxon>
        <taxon>Carduinae</taxon>
        <taxon>Cynara</taxon>
    </lineage>
</organism>